<dbReference type="InterPro" id="IPR002347">
    <property type="entry name" value="SDR_fam"/>
</dbReference>
<dbReference type="InterPro" id="IPR050259">
    <property type="entry name" value="SDR"/>
</dbReference>
<dbReference type="Proteomes" id="UP001595629">
    <property type="component" value="Unassembled WGS sequence"/>
</dbReference>
<comment type="caution">
    <text evidence="2">The sequence shown here is derived from an EMBL/GenBank/DDBJ whole genome shotgun (WGS) entry which is preliminary data.</text>
</comment>
<protein>
    <submittedName>
        <fullName evidence="2">SDR family NAD(P)-dependent oxidoreductase</fullName>
        <ecNumber evidence="2">1.1.1.-</ecNumber>
    </submittedName>
</protein>
<accession>A0ABV7TC95</accession>
<dbReference type="PRINTS" id="PR00081">
    <property type="entry name" value="GDHRDH"/>
</dbReference>
<reference evidence="3" key="1">
    <citation type="journal article" date="2019" name="Int. J. Syst. Evol. Microbiol.">
        <title>The Global Catalogue of Microorganisms (GCM) 10K type strain sequencing project: providing services to taxonomists for standard genome sequencing and annotation.</title>
        <authorList>
            <consortium name="The Broad Institute Genomics Platform"/>
            <consortium name="The Broad Institute Genome Sequencing Center for Infectious Disease"/>
            <person name="Wu L."/>
            <person name="Ma J."/>
        </authorList>
    </citation>
    <scope>NUCLEOTIDE SEQUENCE [LARGE SCALE GENOMIC DNA]</scope>
    <source>
        <strain evidence="3">KCTC 42911</strain>
    </source>
</reference>
<proteinExistence type="inferred from homology"/>
<evidence type="ECO:0000313" key="2">
    <source>
        <dbReference type="EMBL" id="MFC3612810.1"/>
    </source>
</evidence>
<keyword evidence="2" id="KW-0560">Oxidoreductase</keyword>
<dbReference type="RefSeq" id="WP_386734000.1">
    <property type="nucleotide sequence ID" value="NZ_JBHRXI010000002.1"/>
</dbReference>
<sequence length="258" mass="26660">MAMSTPATQAERMERYLIIGSGSGIGAALARTLAGPGVELMLHTGSNAERLARVENTCREAGATVNSLLGRTEEAALAERVGDWLNTLPPGGLTGFAFAAGYARLGRLDHADTDALRAALNAMPVAFQTLAALTAPKLAEGRGRMLCVSAFGAHRTKTHSYAPTAPAKAALEAQVRVFAANLAPRGITVNAVVPGFVAKDPGTPSSLTPEQWAEVTGTIPMERLGTPDEVAAMSAFLLSEPAGYVTGQSIHVNGGLTL</sequence>
<dbReference type="PANTHER" id="PTHR42879">
    <property type="entry name" value="3-OXOACYL-(ACYL-CARRIER-PROTEIN) REDUCTASE"/>
    <property type="match status" value="1"/>
</dbReference>
<dbReference type="EMBL" id="JBHRXI010000002">
    <property type="protein sequence ID" value="MFC3612810.1"/>
    <property type="molecule type" value="Genomic_DNA"/>
</dbReference>
<keyword evidence="3" id="KW-1185">Reference proteome</keyword>
<gene>
    <name evidence="2" type="ORF">ACFORG_03470</name>
</gene>
<evidence type="ECO:0000313" key="3">
    <source>
        <dbReference type="Proteomes" id="UP001595629"/>
    </source>
</evidence>
<comment type="similarity">
    <text evidence="1">Belongs to the short-chain dehydrogenases/reductases (SDR) family.</text>
</comment>
<dbReference type="EC" id="1.1.1.-" evidence="2"/>
<dbReference type="GO" id="GO:0016491">
    <property type="term" value="F:oxidoreductase activity"/>
    <property type="evidence" value="ECO:0007669"/>
    <property type="project" value="UniProtKB-KW"/>
</dbReference>
<name>A0ABV7TC95_9RHOB</name>
<evidence type="ECO:0000256" key="1">
    <source>
        <dbReference type="ARBA" id="ARBA00006484"/>
    </source>
</evidence>
<dbReference type="Gene3D" id="3.40.50.720">
    <property type="entry name" value="NAD(P)-binding Rossmann-like Domain"/>
    <property type="match status" value="1"/>
</dbReference>
<dbReference type="SUPFAM" id="SSF51735">
    <property type="entry name" value="NAD(P)-binding Rossmann-fold domains"/>
    <property type="match status" value="1"/>
</dbReference>
<dbReference type="InterPro" id="IPR036291">
    <property type="entry name" value="NAD(P)-bd_dom_sf"/>
</dbReference>
<dbReference type="PANTHER" id="PTHR42879:SF6">
    <property type="entry name" value="NADPH-DEPENDENT REDUCTASE BACG"/>
    <property type="match status" value="1"/>
</dbReference>
<dbReference type="Pfam" id="PF13561">
    <property type="entry name" value="adh_short_C2"/>
    <property type="match status" value="1"/>
</dbReference>
<organism evidence="2 3">
    <name type="scientific">Lutimaribacter marinistellae</name>
    <dbReference type="NCBI Taxonomy" id="1820329"/>
    <lineage>
        <taxon>Bacteria</taxon>
        <taxon>Pseudomonadati</taxon>
        <taxon>Pseudomonadota</taxon>
        <taxon>Alphaproteobacteria</taxon>
        <taxon>Rhodobacterales</taxon>
        <taxon>Roseobacteraceae</taxon>
        <taxon>Lutimaribacter</taxon>
    </lineage>
</organism>